<accession>A0A6H9WWE7</accession>
<evidence type="ECO:0000313" key="6">
    <source>
        <dbReference type="EMBL" id="KAB1650500.1"/>
    </source>
</evidence>
<reference evidence="6 7" key="1">
    <citation type="submission" date="2019-09" db="EMBL/GenBank/DDBJ databases">
        <title>Phylogeny of genus Pseudoclavibacter and closely related genus.</title>
        <authorList>
            <person name="Li Y."/>
        </authorList>
    </citation>
    <scope>NUCLEOTIDE SEQUENCE [LARGE SCALE GENOMIC DNA]</scope>
    <source>
        <strain evidence="6 7">EGI 60007</strain>
    </source>
</reference>
<evidence type="ECO:0000256" key="2">
    <source>
        <dbReference type="ARBA" id="ARBA00022670"/>
    </source>
</evidence>
<dbReference type="Gene3D" id="3.90.1720.10">
    <property type="entry name" value="endopeptidase domain like (from Nostoc punctiforme)"/>
    <property type="match status" value="1"/>
</dbReference>
<keyword evidence="4" id="KW-0788">Thiol protease</keyword>
<dbReference type="SUPFAM" id="SSF54001">
    <property type="entry name" value="Cysteine proteinases"/>
    <property type="match status" value="1"/>
</dbReference>
<keyword evidence="7" id="KW-1185">Reference proteome</keyword>
<comment type="similarity">
    <text evidence="1">Belongs to the peptidase C40 family.</text>
</comment>
<dbReference type="AlphaFoldDB" id="A0A6H9WWE7"/>
<comment type="caution">
    <text evidence="6">The sequence shown here is derived from an EMBL/GenBank/DDBJ whole genome shotgun (WGS) entry which is preliminary data.</text>
</comment>
<dbReference type="GO" id="GO:0006508">
    <property type="term" value="P:proteolysis"/>
    <property type="evidence" value="ECO:0007669"/>
    <property type="project" value="UniProtKB-KW"/>
</dbReference>
<organism evidence="6 7">
    <name type="scientific">Pseudoclavibacter endophyticus</name>
    <dbReference type="NCBI Taxonomy" id="1778590"/>
    <lineage>
        <taxon>Bacteria</taxon>
        <taxon>Bacillati</taxon>
        <taxon>Actinomycetota</taxon>
        <taxon>Actinomycetes</taxon>
        <taxon>Micrococcales</taxon>
        <taxon>Microbacteriaceae</taxon>
        <taxon>Pseudoclavibacter</taxon>
    </lineage>
</organism>
<sequence>MMGGGAGWACDEFTQAVYAQAGISLPRGVSAQAAGGTQTSNPQVGDLVVFSGHIGIYAGGNMMWDNPGYASSYVGWQNVYRSMDVIPGGYYFVTYR</sequence>
<dbReference type="EMBL" id="WBJY01000001">
    <property type="protein sequence ID" value="KAB1650500.1"/>
    <property type="molecule type" value="Genomic_DNA"/>
</dbReference>
<evidence type="ECO:0000259" key="5">
    <source>
        <dbReference type="PROSITE" id="PS51935"/>
    </source>
</evidence>
<gene>
    <name evidence="6" type="ORF">F8O04_03975</name>
</gene>
<protein>
    <recommendedName>
        <fullName evidence="5">NlpC/P60 domain-containing protein</fullName>
    </recommendedName>
</protein>
<dbReference type="Pfam" id="PF00877">
    <property type="entry name" value="NLPC_P60"/>
    <property type="match status" value="1"/>
</dbReference>
<keyword evidence="3" id="KW-0378">Hydrolase</keyword>
<dbReference type="PROSITE" id="PS51935">
    <property type="entry name" value="NLPC_P60"/>
    <property type="match status" value="1"/>
</dbReference>
<name>A0A6H9WWE7_9MICO</name>
<proteinExistence type="inferred from homology"/>
<feature type="domain" description="NlpC/P60" evidence="5">
    <location>
        <begin position="1"/>
        <end position="96"/>
    </location>
</feature>
<keyword evidence="2" id="KW-0645">Protease</keyword>
<evidence type="ECO:0000256" key="4">
    <source>
        <dbReference type="ARBA" id="ARBA00022807"/>
    </source>
</evidence>
<evidence type="ECO:0000256" key="3">
    <source>
        <dbReference type="ARBA" id="ARBA00022801"/>
    </source>
</evidence>
<evidence type="ECO:0000313" key="7">
    <source>
        <dbReference type="Proteomes" id="UP000431744"/>
    </source>
</evidence>
<dbReference type="InterPro" id="IPR000064">
    <property type="entry name" value="NLP_P60_dom"/>
</dbReference>
<evidence type="ECO:0000256" key="1">
    <source>
        <dbReference type="ARBA" id="ARBA00007074"/>
    </source>
</evidence>
<dbReference type="OrthoDB" id="9815778at2"/>
<dbReference type="Proteomes" id="UP000431744">
    <property type="component" value="Unassembled WGS sequence"/>
</dbReference>
<dbReference type="InterPro" id="IPR038765">
    <property type="entry name" value="Papain-like_cys_pep_sf"/>
</dbReference>
<dbReference type="GO" id="GO:0008234">
    <property type="term" value="F:cysteine-type peptidase activity"/>
    <property type="evidence" value="ECO:0007669"/>
    <property type="project" value="UniProtKB-KW"/>
</dbReference>